<name>A0A022L194_9MICO</name>
<dbReference type="AlphaFoldDB" id="A0A022L194"/>
<dbReference type="OrthoDB" id="9774900at2"/>
<gene>
    <name evidence="7" type="ORF">D641_0108845</name>
</gene>
<evidence type="ECO:0000256" key="4">
    <source>
        <dbReference type="ARBA" id="ARBA00023136"/>
    </source>
</evidence>
<dbReference type="EMBL" id="AORC01000009">
    <property type="protein sequence ID" value="EYT49509.1"/>
    <property type="molecule type" value="Genomic_DNA"/>
</dbReference>
<sequence>MTFNPNAEIRSDNVSRSGGGGFGGGFRPGRGGGGVAIGGGGGCLLLVVILVYMLMGGDPGALLGGSQPQPGPVAEGGTLEGCDTGQDANERDDCLVQATIESADSLWSELAPASGIEFVEPGGQVFTGQVQTGCGPATSDVGPFYCPADATIYVDVSFFGELESRFGADGGQLAKIYVVAHEYGHHIQNLQGSMQRANRQDTGPQSDAVRLELQADCYAGVWAHHAANTVDEDGVRMLEPLTQEDIASGLSAAAAVGDDHIQGEVAGGGIHPESWTHGSSEQRQAWFITGYQKGTVESCDTFAVPEV</sequence>
<dbReference type="RefSeq" id="WP_017823300.1">
    <property type="nucleotide sequence ID" value="NZ_AORC01000009.1"/>
</dbReference>
<dbReference type="GO" id="GO:0016020">
    <property type="term" value="C:membrane"/>
    <property type="evidence" value="ECO:0007669"/>
    <property type="project" value="UniProtKB-SubCell"/>
</dbReference>
<evidence type="ECO:0000313" key="8">
    <source>
        <dbReference type="Proteomes" id="UP000019754"/>
    </source>
</evidence>
<evidence type="ECO:0000256" key="5">
    <source>
        <dbReference type="SAM" id="MobiDB-lite"/>
    </source>
</evidence>
<dbReference type="HOGENOM" id="CLU_059329_1_0_11"/>
<reference evidence="7 8" key="1">
    <citation type="journal article" date="2013" name="Genome Announc.">
        <title>Draft genome sequence of an Actinobacterium, Brachybacterium muris strain UCD-AY4.</title>
        <authorList>
            <person name="Lo J.R."/>
            <person name="Lang J.M."/>
            <person name="Darling A.E."/>
            <person name="Eisen J.A."/>
            <person name="Coil D.A."/>
        </authorList>
    </citation>
    <scope>NUCLEOTIDE SEQUENCE [LARGE SCALE GENOMIC DNA]</scope>
    <source>
        <strain evidence="7 8">UCD-AY4</strain>
    </source>
</reference>
<dbReference type="PANTHER" id="PTHR30168:SF0">
    <property type="entry name" value="INNER MEMBRANE PROTEIN"/>
    <property type="match status" value="1"/>
</dbReference>
<keyword evidence="4 6" id="KW-0472">Membrane</keyword>
<evidence type="ECO:0000256" key="2">
    <source>
        <dbReference type="ARBA" id="ARBA00022692"/>
    </source>
</evidence>
<proteinExistence type="predicted"/>
<dbReference type="STRING" id="1249481.D641_0108845"/>
<keyword evidence="8" id="KW-1185">Reference proteome</keyword>
<evidence type="ECO:0000256" key="6">
    <source>
        <dbReference type="SAM" id="Phobius"/>
    </source>
</evidence>
<comment type="subcellular location">
    <subcellularLocation>
        <location evidence="1">Membrane</location>
        <topology evidence="1">Single-pass membrane protein</topology>
    </subcellularLocation>
</comment>
<dbReference type="Pfam" id="PF04228">
    <property type="entry name" value="Zn_peptidase"/>
    <property type="match status" value="1"/>
</dbReference>
<comment type="caution">
    <text evidence="7">The sequence shown here is derived from an EMBL/GenBank/DDBJ whole genome shotgun (WGS) entry which is preliminary data.</text>
</comment>
<organism evidence="7 8">
    <name type="scientific">Brachybacterium muris UCD-AY4</name>
    <dbReference type="NCBI Taxonomy" id="1249481"/>
    <lineage>
        <taxon>Bacteria</taxon>
        <taxon>Bacillati</taxon>
        <taxon>Actinomycetota</taxon>
        <taxon>Actinomycetes</taxon>
        <taxon>Micrococcales</taxon>
        <taxon>Dermabacteraceae</taxon>
        <taxon>Brachybacterium</taxon>
    </lineage>
</organism>
<keyword evidence="2 6" id="KW-0812">Transmembrane</keyword>
<dbReference type="InterPro" id="IPR007343">
    <property type="entry name" value="Uncharacterised_pept_Zn_put"/>
</dbReference>
<evidence type="ECO:0000313" key="7">
    <source>
        <dbReference type="EMBL" id="EYT49509.1"/>
    </source>
</evidence>
<feature type="region of interest" description="Disordered" evidence="5">
    <location>
        <begin position="1"/>
        <end position="21"/>
    </location>
</feature>
<dbReference type="Proteomes" id="UP000019754">
    <property type="component" value="Unassembled WGS sequence"/>
</dbReference>
<keyword evidence="3 6" id="KW-1133">Transmembrane helix</keyword>
<accession>A0A022L194</accession>
<evidence type="ECO:0000256" key="1">
    <source>
        <dbReference type="ARBA" id="ARBA00004167"/>
    </source>
</evidence>
<dbReference type="SUPFAM" id="SSF55486">
    <property type="entry name" value="Metalloproteases ('zincins'), catalytic domain"/>
    <property type="match status" value="1"/>
</dbReference>
<protein>
    <submittedName>
        <fullName evidence="7">Membrane protein</fullName>
    </submittedName>
</protein>
<feature type="region of interest" description="Disordered" evidence="5">
    <location>
        <begin position="65"/>
        <end position="86"/>
    </location>
</feature>
<feature type="transmembrane region" description="Helical" evidence="6">
    <location>
        <begin position="35"/>
        <end position="55"/>
    </location>
</feature>
<dbReference type="PANTHER" id="PTHR30168">
    <property type="entry name" value="PUTATIVE MEMBRANE PROTEIN YPFJ"/>
    <property type="match status" value="1"/>
</dbReference>
<evidence type="ECO:0000256" key="3">
    <source>
        <dbReference type="ARBA" id="ARBA00022989"/>
    </source>
</evidence>